<dbReference type="EMBL" id="CP090169">
    <property type="protein sequence ID" value="UJO20187.1"/>
    <property type="molecule type" value="Genomic_DNA"/>
</dbReference>
<proteinExistence type="predicted"/>
<evidence type="ECO:0000313" key="2">
    <source>
        <dbReference type="EMBL" id="UJO20187.1"/>
    </source>
</evidence>
<gene>
    <name evidence="2" type="ORF">CLAFUR5_10722</name>
</gene>
<organism evidence="2 3">
    <name type="scientific">Passalora fulva</name>
    <name type="common">Tomato leaf mold</name>
    <name type="synonym">Cladosporium fulvum</name>
    <dbReference type="NCBI Taxonomy" id="5499"/>
    <lineage>
        <taxon>Eukaryota</taxon>
        <taxon>Fungi</taxon>
        <taxon>Dikarya</taxon>
        <taxon>Ascomycota</taxon>
        <taxon>Pezizomycotina</taxon>
        <taxon>Dothideomycetes</taxon>
        <taxon>Dothideomycetidae</taxon>
        <taxon>Mycosphaerellales</taxon>
        <taxon>Mycosphaerellaceae</taxon>
        <taxon>Fulvia</taxon>
    </lineage>
</organism>
<reference evidence="2" key="1">
    <citation type="submission" date="2021-12" db="EMBL/GenBank/DDBJ databases">
        <authorList>
            <person name="Zaccaron A."/>
            <person name="Stergiopoulos I."/>
        </authorList>
    </citation>
    <scope>NUCLEOTIDE SEQUENCE</scope>
    <source>
        <strain evidence="2">Race5_Kim</strain>
    </source>
</reference>
<reference evidence="2" key="2">
    <citation type="journal article" date="2022" name="Microb. Genom.">
        <title>A chromosome-scale genome assembly of the tomato pathogen Cladosporium fulvum reveals a compartmentalized genome architecture and the presence of a dispensable chromosome.</title>
        <authorList>
            <person name="Zaccaron A.Z."/>
            <person name="Chen L.H."/>
            <person name="Samaras A."/>
            <person name="Stergiopoulos I."/>
        </authorList>
    </citation>
    <scope>NUCLEOTIDE SEQUENCE</scope>
    <source>
        <strain evidence="2">Race5_Kim</strain>
    </source>
</reference>
<dbReference type="GeneID" id="71990600"/>
<dbReference type="Proteomes" id="UP000756132">
    <property type="component" value="Chromosome 7"/>
</dbReference>
<evidence type="ECO:0000313" key="3">
    <source>
        <dbReference type="Proteomes" id="UP000756132"/>
    </source>
</evidence>
<dbReference type="KEGG" id="ffu:CLAFUR5_10722"/>
<feature type="compositionally biased region" description="Polar residues" evidence="1">
    <location>
        <begin position="128"/>
        <end position="138"/>
    </location>
</feature>
<dbReference type="OrthoDB" id="10621342at2759"/>
<name>A0A9Q8URX7_PASFU</name>
<sequence length="147" mass="16348">MRPEEPRNGSSMRTIAAVPFVTPLTRIHVAHISNTSFEQKKRKQNLDAMWQSSYAAHALPRQSSATRASSIPSKCASMLRKAAQSIPGMIVYRQHELEWTEAEWADLLADQRLTSIVCMAVETSSTAINDGNIHNSNKPKQDTLEDG</sequence>
<feature type="region of interest" description="Disordered" evidence="1">
    <location>
        <begin position="128"/>
        <end position="147"/>
    </location>
</feature>
<dbReference type="RefSeq" id="XP_047764553.1">
    <property type="nucleotide sequence ID" value="XM_047909870.1"/>
</dbReference>
<keyword evidence="3" id="KW-1185">Reference proteome</keyword>
<dbReference type="AlphaFoldDB" id="A0A9Q8URX7"/>
<protein>
    <submittedName>
        <fullName evidence="2">Uncharacterized protein</fullName>
    </submittedName>
</protein>
<evidence type="ECO:0000256" key="1">
    <source>
        <dbReference type="SAM" id="MobiDB-lite"/>
    </source>
</evidence>
<accession>A0A9Q8URX7</accession>